<keyword evidence="1" id="KW-0732">Signal</keyword>
<proteinExistence type="predicted"/>
<evidence type="ECO:0000313" key="2">
    <source>
        <dbReference type="EMBL" id="TRW23060.1"/>
    </source>
</evidence>
<gene>
    <name evidence="2" type="ORF">FMM05_15310</name>
</gene>
<dbReference type="Proteomes" id="UP000320643">
    <property type="component" value="Unassembled WGS sequence"/>
</dbReference>
<feature type="signal peptide" evidence="1">
    <location>
        <begin position="1"/>
        <end position="18"/>
    </location>
</feature>
<feature type="chain" id="PRO_5022087888" description="Tetratricopeptide repeat protein" evidence="1">
    <location>
        <begin position="19"/>
        <end position="207"/>
    </location>
</feature>
<accession>A0A552UY38</accession>
<evidence type="ECO:0008006" key="4">
    <source>
        <dbReference type="Google" id="ProtNLM"/>
    </source>
</evidence>
<keyword evidence="3" id="KW-1185">Reference proteome</keyword>
<evidence type="ECO:0000313" key="3">
    <source>
        <dbReference type="Proteomes" id="UP000320643"/>
    </source>
</evidence>
<name>A0A552UY38_9FLAO</name>
<reference evidence="2 3" key="1">
    <citation type="submission" date="2019-07" db="EMBL/GenBank/DDBJ databases">
        <title>Flavobacterium sp. nov., isolated from glacier ice.</title>
        <authorList>
            <person name="Liu Q."/>
            <person name="Xin Y.-H."/>
        </authorList>
    </citation>
    <scope>NUCLEOTIDE SEQUENCE [LARGE SCALE GENOMIC DNA]</scope>
    <source>
        <strain evidence="2 3">ZT4R6</strain>
    </source>
</reference>
<comment type="caution">
    <text evidence="2">The sequence shown here is derived from an EMBL/GenBank/DDBJ whole genome shotgun (WGS) entry which is preliminary data.</text>
</comment>
<evidence type="ECO:0000256" key="1">
    <source>
        <dbReference type="SAM" id="SignalP"/>
    </source>
</evidence>
<dbReference type="RefSeq" id="WP_143374274.1">
    <property type="nucleotide sequence ID" value="NZ_VJVZ01000010.1"/>
</dbReference>
<protein>
    <recommendedName>
        <fullName evidence="4">Tetratricopeptide repeat protein</fullName>
    </recommendedName>
</protein>
<sequence>MIRIITLIILFVFNCVSAQSQYETGMQKAFALWGENKTTEASALFERIAGAEKTNWLPSYYVALVNTTEAFQIKDKEKISALLLKAQTAQDNATALSPNNAELLVMQALIHTAWIVYDPMNNGMKLSGKVNEIYTKALVLAPNNPRVVFSKAEFEIGSAAYFGNDTAPMCKEIERAVALFATFKPETPFSPKWGKERAEEALKKCKE</sequence>
<dbReference type="OrthoDB" id="1150971at2"/>
<dbReference type="EMBL" id="VJVZ01000010">
    <property type="protein sequence ID" value="TRW23060.1"/>
    <property type="molecule type" value="Genomic_DNA"/>
</dbReference>
<dbReference type="AlphaFoldDB" id="A0A552UY38"/>
<organism evidence="2 3">
    <name type="scientific">Flavobacterium zepuense</name>
    <dbReference type="NCBI Taxonomy" id="2593302"/>
    <lineage>
        <taxon>Bacteria</taxon>
        <taxon>Pseudomonadati</taxon>
        <taxon>Bacteroidota</taxon>
        <taxon>Flavobacteriia</taxon>
        <taxon>Flavobacteriales</taxon>
        <taxon>Flavobacteriaceae</taxon>
        <taxon>Flavobacterium</taxon>
    </lineage>
</organism>